<evidence type="ECO:0000259" key="1">
    <source>
        <dbReference type="Pfam" id="PF03101"/>
    </source>
</evidence>
<dbReference type="PANTHER" id="PTHR46328:SF35">
    <property type="entry name" value="PROTEIN FAR1-RELATED SEQUENCE 5-LIKE"/>
    <property type="match status" value="1"/>
</dbReference>
<proteinExistence type="predicted"/>
<dbReference type="InParanoid" id="A0A200PMJ3"/>
<accession>A0A200PMJ3</accession>
<protein>
    <submittedName>
        <fullName evidence="2">FAR1 DNA binding domain</fullName>
    </submittedName>
</protein>
<reference evidence="2 3" key="1">
    <citation type="journal article" date="2017" name="Mol. Plant">
        <title>The Genome of Medicinal Plant Macleaya cordata Provides New Insights into Benzylisoquinoline Alkaloids Metabolism.</title>
        <authorList>
            <person name="Liu X."/>
            <person name="Liu Y."/>
            <person name="Huang P."/>
            <person name="Ma Y."/>
            <person name="Qing Z."/>
            <person name="Tang Q."/>
            <person name="Cao H."/>
            <person name="Cheng P."/>
            <person name="Zheng Y."/>
            <person name="Yuan Z."/>
            <person name="Zhou Y."/>
            <person name="Liu J."/>
            <person name="Tang Z."/>
            <person name="Zhuo Y."/>
            <person name="Zhang Y."/>
            <person name="Yu L."/>
            <person name="Huang J."/>
            <person name="Yang P."/>
            <person name="Peng Q."/>
            <person name="Zhang J."/>
            <person name="Jiang W."/>
            <person name="Zhang Z."/>
            <person name="Lin K."/>
            <person name="Ro D.K."/>
            <person name="Chen X."/>
            <person name="Xiong X."/>
            <person name="Shang Y."/>
            <person name="Huang S."/>
            <person name="Zeng J."/>
        </authorList>
    </citation>
    <scope>NUCLEOTIDE SEQUENCE [LARGE SCALE GENOMIC DNA]</scope>
    <source>
        <strain evidence="3">cv. BLH2017</strain>
        <tissue evidence="2">Root</tissue>
    </source>
</reference>
<organism evidence="2 3">
    <name type="scientific">Macleaya cordata</name>
    <name type="common">Five-seeded plume-poppy</name>
    <name type="synonym">Bocconia cordata</name>
    <dbReference type="NCBI Taxonomy" id="56857"/>
    <lineage>
        <taxon>Eukaryota</taxon>
        <taxon>Viridiplantae</taxon>
        <taxon>Streptophyta</taxon>
        <taxon>Embryophyta</taxon>
        <taxon>Tracheophyta</taxon>
        <taxon>Spermatophyta</taxon>
        <taxon>Magnoliopsida</taxon>
        <taxon>Ranunculales</taxon>
        <taxon>Papaveraceae</taxon>
        <taxon>Papaveroideae</taxon>
        <taxon>Macleaya</taxon>
    </lineage>
</organism>
<dbReference type="OMA" id="CSHEGNR"/>
<dbReference type="EMBL" id="MVGT01004482">
    <property type="protein sequence ID" value="OUZ99407.1"/>
    <property type="molecule type" value="Genomic_DNA"/>
</dbReference>
<evidence type="ECO:0000313" key="2">
    <source>
        <dbReference type="EMBL" id="OUZ99407.1"/>
    </source>
</evidence>
<feature type="domain" description="FAR1" evidence="1">
    <location>
        <begin position="44"/>
        <end position="129"/>
    </location>
</feature>
<dbReference type="AlphaFoldDB" id="A0A200PMJ3"/>
<dbReference type="STRING" id="56857.A0A200PMJ3"/>
<name>A0A200PMJ3_MACCD</name>
<gene>
    <name evidence="2" type="ORF">BVC80_8689g11</name>
</gene>
<dbReference type="Proteomes" id="UP000195402">
    <property type="component" value="Unassembled WGS sequence"/>
</dbReference>
<comment type="caution">
    <text evidence="2">The sequence shown here is derived from an EMBL/GenBank/DDBJ whole genome shotgun (WGS) entry which is preliminary data.</text>
</comment>
<evidence type="ECO:0000313" key="3">
    <source>
        <dbReference type="Proteomes" id="UP000195402"/>
    </source>
</evidence>
<dbReference type="Pfam" id="PF03101">
    <property type="entry name" value="FAR1"/>
    <property type="match status" value="1"/>
</dbReference>
<sequence length="143" mass="15883">MEVGSSIDGIGGEGIVDCELNKNQDEPIEPKVGMEFDNVDDLQSFFKSYACLKGFGIRKRSSTKDEDGVSKYIRLVCSHEGNRESKSSNALKPRPMSRIGCKVAVAARFELDGKCLIINVCLDHNHEISPSKSRLFPFLPKIF</sequence>
<keyword evidence="3" id="KW-1185">Reference proteome</keyword>
<dbReference type="PANTHER" id="PTHR46328">
    <property type="entry name" value="FAR-RED IMPAIRED RESPONSIVE (FAR1) FAMILY PROTEIN-RELATED"/>
    <property type="match status" value="1"/>
</dbReference>
<dbReference type="InterPro" id="IPR004330">
    <property type="entry name" value="FAR1_DNA_bnd_dom"/>
</dbReference>
<dbReference type="OrthoDB" id="747268at2759"/>